<accession>A0A3S5C269</accession>
<dbReference type="PROSITE" id="PS50853">
    <property type="entry name" value="FN3"/>
    <property type="match status" value="1"/>
</dbReference>
<dbReference type="EMBL" id="CAAALY010112807">
    <property type="protein sequence ID" value="VEL30498.1"/>
    <property type="molecule type" value="Genomic_DNA"/>
</dbReference>
<proteinExistence type="predicted"/>
<dbReference type="AlphaFoldDB" id="A0A3S5C269"/>
<dbReference type="InterPro" id="IPR003961">
    <property type="entry name" value="FN3_dom"/>
</dbReference>
<feature type="region of interest" description="Disordered" evidence="1">
    <location>
        <begin position="37"/>
        <end position="70"/>
    </location>
</feature>
<sequence length="121" mass="12948">MEDLDPNSDYIVRLRSVDNKGQTGLPSPLVEVLMPDDAGIQQPAGSSSEAQNLGPNDFDSDITSPMDGKIGEASTGIVKLSADEAATIVQGLHCTRVGSRTMQIEWQSPRLMTGLEEYQVG</sequence>
<gene>
    <name evidence="3" type="ORF">PXEA_LOCUS23938</name>
</gene>
<dbReference type="SUPFAM" id="SSF49265">
    <property type="entry name" value="Fibronectin type III"/>
    <property type="match status" value="1"/>
</dbReference>
<feature type="domain" description="Fibronectin type-III" evidence="2">
    <location>
        <begin position="1"/>
        <end position="37"/>
    </location>
</feature>
<protein>
    <recommendedName>
        <fullName evidence="2">Fibronectin type-III domain-containing protein</fullName>
    </recommendedName>
</protein>
<evidence type="ECO:0000313" key="4">
    <source>
        <dbReference type="Proteomes" id="UP000784294"/>
    </source>
</evidence>
<evidence type="ECO:0000256" key="1">
    <source>
        <dbReference type="SAM" id="MobiDB-lite"/>
    </source>
</evidence>
<reference evidence="3" key="1">
    <citation type="submission" date="2018-11" db="EMBL/GenBank/DDBJ databases">
        <authorList>
            <consortium name="Pathogen Informatics"/>
        </authorList>
    </citation>
    <scope>NUCLEOTIDE SEQUENCE</scope>
</reference>
<name>A0A3S5C269_9PLAT</name>
<evidence type="ECO:0000259" key="2">
    <source>
        <dbReference type="PROSITE" id="PS50853"/>
    </source>
</evidence>
<organism evidence="3 4">
    <name type="scientific">Protopolystoma xenopodis</name>
    <dbReference type="NCBI Taxonomy" id="117903"/>
    <lineage>
        <taxon>Eukaryota</taxon>
        <taxon>Metazoa</taxon>
        <taxon>Spiralia</taxon>
        <taxon>Lophotrochozoa</taxon>
        <taxon>Platyhelminthes</taxon>
        <taxon>Monogenea</taxon>
        <taxon>Polyopisthocotylea</taxon>
        <taxon>Polystomatidea</taxon>
        <taxon>Polystomatidae</taxon>
        <taxon>Protopolystoma</taxon>
    </lineage>
</organism>
<keyword evidence="4" id="KW-1185">Reference proteome</keyword>
<feature type="compositionally biased region" description="Polar residues" evidence="1">
    <location>
        <begin position="43"/>
        <end position="54"/>
    </location>
</feature>
<dbReference type="Proteomes" id="UP000784294">
    <property type="component" value="Unassembled WGS sequence"/>
</dbReference>
<dbReference type="InterPro" id="IPR036116">
    <property type="entry name" value="FN3_sf"/>
</dbReference>
<evidence type="ECO:0000313" key="3">
    <source>
        <dbReference type="EMBL" id="VEL30498.1"/>
    </source>
</evidence>
<comment type="caution">
    <text evidence="3">The sequence shown here is derived from an EMBL/GenBank/DDBJ whole genome shotgun (WGS) entry which is preliminary data.</text>
</comment>